<comment type="caution">
    <text evidence="1">The sequence shown here is derived from an EMBL/GenBank/DDBJ whole genome shotgun (WGS) entry which is preliminary data.</text>
</comment>
<sequence>MSDFVHCLTLCQLILADKYDRFELTYEGCHVFNPGSFKGNAYGWATYYPATGRAERSELPNA</sequence>
<accession>A0AAN6G648</accession>
<dbReference type="GO" id="GO:0006261">
    <property type="term" value="P:DNA-templated DNA replication"/>
    <property type="evidence" value="ECO:0007669"/>
    <property type="project" value="InterPro"/>
</dbReference>
<name>A0AAN6G648_9BASI</name>
<keyword evidence="1" id="KW-0239">DNA-directed DNA polymerase</keyword>
<dbReference type="EC" id="2.7.7.7" evidence="1"/>
<reference evidence="1" key="1">
    <citation type="journal article" date="2023" name="PhytoFront">
        <title>Draft Genome Resources of Seven Strains of Tilletia horrida, Causal Agent of Kernel Smut of Rice.</title>
        <authorList>
            <person name="Khanal S."/>
            <person name="Antony Babu S."/>
            <person name="Zhou X.G."/>
        </authorList>
    </citation>
    <scope>NUCLEOTIDE SEQUENCE</scope>
    <source>
        <strain evidence="1">TX3</strain>
    </source>
</reference>
<dbReference type="PANTHER" id="PTHR12708:SF0">
    <property type="entry name" value="DNA POLYMERASE EPSILON SUBUNIT 2"/>
    <property type="match status" value="1"/>
</dbReference>
<dbReference type="InterPro" id="IPR016266">
    <property type="entry name" value="POLE2"/>
</dbReference>
<keyword evidence="1" id="KW-0808">Transferase</keyword>
<dbReference type="GO" id="GO:0008622">
    <property type="term" value="C:epsilon DNA polymerase complex"/>
    <property type="evidence" value="ECO:0007669"/>
    <property type="project" value="InterPro"/>
</dbReference>
<protein>
    <submittedName>
        <fullName evidence="1">DNA-directed DNA polymerase epsilon, subunit B</fullName>
        <ecNumber evidence="1">2.7.7.7</ecNumber>
    </submittedName>
</protein>
<organism evidence="1 2">
    <name type="scientific">Tilletia horrida</name>
    <dbReference type="NCBI Taxonomy" id="155126"/>
    <lineage>
        <taxon>Eukaryota</taxon>
        <taxon>Fungi</taxon>
        <taxon>Dikarya</taxon>
        <taxon>Basidiomycota</taxon>
        <taxon>Ustilaginomycotina</taxon>
        <taxon>Exobasidiomycetes</taxon>
        <taxon>Tilletiales</taxon>
        <taxon>Tilletiaceae</taxon>
        <taxon>Tilletia</taxon>
    </lineage>
</organism>
<keyword evidence="2" id="KW-1185">Reference proteome</keyword>
<dbReference type="GO" id="GO:0003677">
    <property type="term" value="F:DNA binding"/>
    <property type="evidence" value="ECO:0007669"/>
    <property type="project" value="InterPro"/>
</dbReference>
<dbReference type="PANTHER" id="PTHR12708">
    <property type="entry name" value="DNA POLYMERASE EPSILON SUBUNIT B"/>
    <property type="match status" value="1"/>
</dbReference>
<gene>
    <name evidence="1" type="primary">DPB2_1</name>
    <name evidence="1" type="ORF">OC842_006405</name>
</gene>
<dbReference type="GO" id="GO:0003887">
    <property type="term" value="F:DNA-directed DNA polymerase activity"/>
    <property type="evidence" value="ECO:0007669"/>
    <property type="project" value="UniProtKB-KW"/>
</dbReference>
<proteinExistence type="predicted"/>
<keyword evidence="1" id="KW-0548">Nucleotidyltransferase</keyword>
<dbReference type="GO" id="GO:0042276">
    <property type="term" value="P:error-prone translesion synthesis"/>
    <property type="evidence" value="ECO:0007669"/>
    <property type="project" value="TreeGrafter"/>
</dbReference>
<evidence type="ECO:0000313" key="2">
    <source>
        <dbReference type="Proteomes" id="UP001176521"/>
    </source>
</evidence>
<dbReference type="EMBL" id="JAPDMQ010000572">
    <property type="protein sequence ID" value="KAK0522632.1"/>
    <property type="molecule type" value="Genomic_DNA"/>
</dbReference>
<dbReference type="AlphaFoldDB" id="A0AAN6G648"/>
<dbReference type="Proteomes" id="UP001176521">
    <property type="component" value="Unassembled WGS sequence"/>
</dbReference>
<evidence type="ECO:0000313" key="1">
    <source>
        <dbReference type="EMBL" id="KAK0522632.1"/>
    </source>
</evidence>